<protein>
    <recommendedName>
        <fullName evidence="1">Protein FAR1-RELATED SEQUENCE</fullName>
    </recommendedName>
</protein>
<gene>
    <name evidence="3" type="ORF">OLEA9_A100874</name>
</gene>
<dbReference type="PANTHER" id="PTHR31669:SF283">
    <property type="entry name" value="PROTEIN FAR1-RELATED SEQUENCE"/>
    <property type="match status" value="1"/>
</dbReference>
<evidence type="ECO:0000313" key="4">
    <source>
        <dbReference type="Proteomes" id="UP000594638"/>
    </source>
</evidence>
<dbReference type="GO" id="GO:0005634">
    <property type="term" value="C:nucleus"/>
    <property type="evidence" value="ECO:0007669"/>
    <property type="project" value="UniProtKB-SubCell"/>
</dbReference>
<evidence type="ECO:0000259" key="2">
    <source>
        <dbReference type="Pfam" id="PF10551"/>
    </source>
</evidence>
<name>A0A8S0S580_OLEEU</name>
<feature type="domain" description="MULE transposase" evidence="2">
    <location>
        <begin position="1"/>
        <end position="40"/>
    </location>
</feature>
<dbReference type="GO" id="GO:0006355">
    <property type="term" value="P:regulation of DNA-templated transcription"/>
    <property type="evidence" value="ECO:0007669"/>
    <property type="project" value="UniProtKB-UniRule"/>
</dbReference>
<dbReference type="Proteomes" id="UP000594638">
    <property type="component" value="Unassembled WGS sequence"/>
</dbReference>
<proteinExistence type="inferred from homology"/>
<keyword evidence="4" id="KW-1185">Reference proteome</keyword>
<keyword evidence="1" id="KW-0863">Zinc-finger</keyword>
<accession>A0A8S0S580</accession>
<keyword evidence="1" id="KW-0479">Metal-binding</keyword>
<dbReference type="InterPro" id="IPR018289">
    <property type="entry name" value="MULE_transposase_dom"/>
</dbReference>
<dbReference type="PANTHER" id="PTHR31669">
    <property type="entry name" value="PROTEIN FAR1-RELATED SEQUENCE 10-RELATED"/>
    <property type="match status" value="1"/>
</dbReference>
<dbReference type="OrthoDB" id="747268at2759"/>
<evidence type="ECO:0000313" key="3">
    <source>
        <dbReference type="EMBL" id="CAA2986483.1"/>
    </source>
</evidence>
<dbReference type="Pfam" id="PF10551">
    <property type="entry name" value="MULE"/>
    <property type="match status" value="1"/>
</dbReference>
<organism evidence="3 4">
    <name type="scientific">Olea europaea subsp. europaea</name>
    <dbReference type="NCBI Taxonomy" id="158383"/>
    <lineage>
        <taxon>Eukaryota</taxon>
        <taxon>Viridiplantae</taxon>
        <taxon>Streptophyta</taxon>
        <taxon>Embryophyta</taxon>
        <taxon>Tracheophyta</taxon>
        <taxon>Spermatophyta</taxon>
        <taxon>Magnoliopsida</taxon>
        <taxon>eudicotyledons</taxon>
        <taxon>Gunneridae</taxon>
        <taxon>Pentapetalae</taxon>
        <taxon>asterids</taxon>
        <taxon>lamiids</taxon>
        <taxon>Lamiales</taxon>
        <taxon>Oleaceae</taxon>
        <taxon>Oleeae</taxon>
        <taxon>Olea</taxon>
    </lineage>
</organism>
<reference evidence="3 4" key="1">
    <citation type="submission" date="2019-12" db="EMBL/GenBank/DDBJ databases">
        <authorList>
            <person name="Alioto T."/>
            <person name="Alioto T."/>
            <person name="Gomez Garrido J."/>
        </authorList>
    </citation>
    <scope>NUCLEOTIDE SEQUENCE [LARGE SCALE GENOMIC DNA]</scope>
</reference>
<comment type="subcellular location">
    <subcellularLocation>
        <location evidence="1">Nucleus</location>
    </subcellularLocation>
</comment>
<keyword evidence="1" id="KW-0539">Nucleus</keyword>
<sequence length="173" mass="20631">MHGEAPKGIITDQDRIMQNAIQIVFSNTKHRWCLWYILKKLPEKFDYHIDKGLIFATIHTLVYDSQTADEFEGGWIAMIESHGLHDNTWLSGLYDNRGRWVPYFLKTTFWAEMSTTQRSESMNVFFYRYIHSKISLKQFVEQYERALRNKVEKEFQANFKSFSQMVSCRQPII</sequence>
<dbReference type="AlphaFoldDB" id="A0A8S0S580"/>
<comment type="function">
    <text evidence="1">Putative transcription activator involved in regulating light control of development.</text>
</comment>
<keyword evidence="1" id="KW-0862">Zinc</keyword>
<dbReference type="Gramene" id="OE9A100874T1">
    <property type="protein sequence ID" value="OE9A100874C1"/>
    <property type="gene ID" value="OE9A100874"/>
</dbReference>
<dbReference type="GO" id="GO:0008270">
    <property type="term" value="F:zinc ion binding"/>
    <property type="evidence" value="ECO:0007669"/>
    <property type="project" value="UniProtKB-UniRule"/>
</dbReference>
<evidence type="ECO:0000256" key="1">
    <source>
        <dbReference type="RuleBase" id="RU367018"/>
    </source>
</evidence>
<comment type="caution">
    <text evidence="3">The sequence shown here is derived from an EMBL/GenBank/DDBJ whole genome shotgun (WGS) entry which is preliminary data.</text>
</comment>
<comment type="similarity">
    <text evidence="1">Belongs to the FHY3/FAR1 family.</text>
</comment>
<dbReference type="InterPro" id="IPR031052">
    <property type="entry name" value="FHY3/FAR1"/>
</dbReference>
<dbReference type="EMBL" id="CACTIH010003863">
    <property type="protein sequence ID" value="CAA2986483.1"/>
    <property type="molecule type" value="Genomic_DNA"/>
</dbReference>